<dbReference type="AlphaFoldDB" id="A0A166D019"/>
<feature type="region of interest" description="Disordered" evidence="1">
    <location>
        <begin position="1"/>
        <end position="31"/>
    </location>
</feature>
<reference evidence="2 3" key="1">
    <citation type="journal article" date="2016" name="Mol. Biol. Evol.">
        <title>Comparative Genomics of Early-Diverging Mushroom-Forming Fungi Provides Insights into the Origins of Lignocellulose Decay Capabilities.</title>
        <authorList>
            <person name="Nagy L.G."/>
            <person name="Riley R."/>
            <person name="Tritt A."/>
            <person name="Adam C."/>
            <person name="Daum C."/>
            <person name="Floudas D."/>
            <person name="Sun H."/>
            <person name="Yadav J.S."/>
            <person name="Pangilinan J."/>
            <person name="Larsson K.H."/>
            <person name="Matsuura K."/>
            <person name="Barry K."/>
            <person name="Labutti K."/>
            <person name="Kuo R."/>
            <person name="Ohm R.A."/>
            <person name="Bhattacharya S.S."/>
            <person name="Shirouzu T."/>
            <person name="Yoshinaga Y."/>
            <person name="Martin F.M."/>
            <person name="Grigoriev I.V."/>
            <person name="Hibbett D.S."/>
        </authorList>
    </citation>
    <scope>NUCLEOTIDE SEQUENCE [LARGE SCALE GENOMIC DNA]</scope>
    <source>
        <strain evidence="2 3">CBS 109695</strain>
    </source>
</reference>
<organism evidence="2 3">
    <name type="scientific">Athelia psychrophila</name>
    <dbReference type="NCBI Taxonomy" id="1759441"/>
    <lineage>
        <taxon>Eukaryota</taxon>
        <taxon>Fungi</taxon>
        <taxon>Dikarya</taxon>
        <taxon>Basidiomycota</taxon>
        <taxon>Agaricomycotina</taxon>
        <taxon>Agaricomycetes</taxon>
        <taxon>Agaricomycetidae</taxon>
        <taxon>Atheliales</taxon>
        <taxon>Atheliaceae</taxon>
        <taxon>Athelia</taxon>
    </lineage>
</organism>
<feature type="region of interest" description="Disordered" evidence="1">
    <location>
        <begin position="93"/>
        <end position="135"/>
    </location>
</feature>
<evidence type="ECO:0000313" key="2">
    <source>
        <dbReference type="EMBL" id="KZP14179.1"/>
    </source>
</evidence>
<accession>A0A166D019</accession>
<sequence>MDKQPMESSPEDTDQIPVNLSDDGWFTGAESPRDFMRGIGRLPHLDAGQRRDRLYAKCRPGSAAAQWVSSLDDVMTADWDEVVAVFDLRWPEEQGQGQGGMSASKQRDSSTALAGQKLDSMPENRAPEGGGGSALGLIPDIAPSPQSHWIDLHDIDDLRQSADSPGPVTYSLRMVPEEPPAPLSYWIDLHPLEDLSHCDLHSESLPVRYPTREQAIDSTNSNMVPEGPPAPLSYWIDLHSAGDADAERHHDDLHSPGLANPVLEKGEEPAAPVSYWVEELYEGDEDEW</sequence>
<gene>
    <name evidence="2" type="ORF">FIBSPDRAFT_896805</name>
</gene>
<feature type="compositionally biased region" description="Basic and acidic residues" evidence="1">
    <location>
        <begin position="245"/>
        <end position="254"/>
    </location>
</feature>
<dbReference type="EMBL" id="KV417621">
    <property type="protein sequence ID" value="KZP14179.1"/>
    <property type="molecule type" value="Genomic_DNA"/>
</dbReference>
<keyword evidence="3" id="KW-1185">Reference proteome</keyword>
<feature type="compositionally biased region" description="Polar residues" evidence="1">
    <location>
        <begin position="101"/>
        <end position="113"/>
    </location>
</feature>
<name>A0A166D019_9AGAM</name>
<evidence type="ECO:0000313" key="3">
    <source>
        <dbReference type="Proteomes" id="UP000076532"/>
    </source>
</evidence>
<protein>
    <submittedName>
        <fullName evidence="2">Uncharacterized protein</fullName>
    </submittedName>
</protein>
<feature type="region of interest" description="Disordered" evidence="1">
    <location>
        <begin position="245"/>
        <end position="269"/>
    </location>
</feature>
<evidence type="ECO:0000256" key="1">
    <source>
        <dbReference type="SAM" id="MobiDB-lite"/>
    </source>
</evidence>
<proteinExistence type="predicted"/>
<dbReference type="Proteomes" id="UP000076532">
    <property type="component" value="Unassembled WGS sequence"/>
</dbReference>